<evidence type="ECO:0000256" key="20">
    <source>
        <dbReference type="ARBA" id="ARBA00033187"/>
    </source>
</evidence>
<evidence type="ECO:0000313" key="27">
    <source>
        <dbReference type="Proteomes" id="UP000244948"/>
    </source>
</evidence>
<keyword evidence="9 23" id="KW-0561">Oxygen transport</keyword>
<feature type="domain" description="Globin" evidence="24">
    <location>
        <begin position="1"/>
        <end position="138"/>
    </location>
</feature>
<dbReference type="Gene3D" id="1.10.490.10">
    <property type="entry name" value="Globins"/>
    <property type="match status" value="1"/>
</dbReference>
<dbReference type="InterPro" id="IPR001433">
    <property type="entry name" value="OxRdtase_FAD/NAD-bd"/>
</dbReference>
<evidence type="ECO:0000256" key="11">
    <source>
        <dbReference type="ARBA" id="ARBA00022723"/>
    </source>
</evidence>
<dbReference type="RefSeq" id="WP_109236496.1">
    <property type="nucleotide sequence ID" value="NZ_BMXZ01000003.1"/>
</dbReference>
<dbReference type="GO" id="GO:0071500">
    <property type="term" value="P:cellular response to nitrosative stress"/>
    <property type="evidence" value="ECO:0007669"/>
    <property type="project" value="TreeGrafter"/>
</dbReference>
<dbReference type="GO" id="GO:0008941">
    <property type="term" value="F:nitric oxide dioxygenase NAD(P)H activity"/>
    <property type="evidence" value="ECO:0007669"/>
    <property type="project" value="UniProtKB-EC"/>
</dbReference>
<reference evidence="26 27" key="1">
    <citation type="journal article" date="2018" name="Genome Announc.">
        <title>Ignatzschineria cameli sp. nov., isolated from necrotic foot tissue of dromedaries (Camelus dromedarius) and associated maggots (Wohlfahrtia species) in Dubai.</title>
        <authorList>
            <person name="Tsang C.C."/>
            <person name="Tang J.Y."/>
            <person name="Fong J.Y."/>
            <person name="Kinne J."/>
            <person name="Lee H.H."/>
            <person name="Joseph M."/>
            <person name="Jose S."/>
            <person name="Schuster R.K."/>
            <person name="Tang Y."/>
            <person name="Sivakumar S."/>
            <person name="Chen J.H."/>
            <person name="Teng J.L."/>
            <person name="Lau S.K."/>
            <person name="Wernery U."/>
            <person name="Woo P.C."/>
        </authorList>
    </citation>
    <scope>NUCLEOTIDE SEQUENCE [LARGE SCALE GENOMIC DNA]</scope>
    <source>
        <strain evidence="26 27">KCTC 22643</strain>
    </source>
</reference>
<dbReference type="PROSITE" id="PS01033">
    <property type="entry name" value="GLOBIN"/>
    <property type="match status" value="1"/>
</dbReference>
<sequence length="393" mass="43865">MLSAQQIELVQGTIPALRENGTALTTYFYQRMLKNSPELKEVFNMGHQRSGGQAKALADAVLAYAENIQKLEVLGDAVKHIVSKHVSLNIQPAQYDIVGENLLHSISEVLSISMESDLISAWATAYQQLANLLIAAEKEVYAENLSQTDGWNGWKDFIVVRKEKESDNITSFYLSAADGSSLPKYNAGQFVSVRVDVPELGFKQPRQYTLSDSANDQVYRISVKREDGGYVSTTLHKNIKEGDHLELTSPTGNFFLQDQEKENVFISAGVGITPMISMLMTLKEHDAKMPITFIHACKNEQVFAMRQQLNDAKTALPQLKTFLACETPSDKITFDKIGRVDLSELDNTLLPENADYYICGPLAFMKAQHHALIERGISQEQIHMELFNTGNIV</sequence>
<dbReference type="GO" id="GO:0071949">
    <property type="term" value="F:FAD binding"/>
    <property type="evidence" value="ECO:0007669"/>
    <property type="project" value="TreeGrafter"/>
</dbReference>
<evidence type="ECO:0000256" key="9">
    <source>
        <dbReference type="ARBA" id="ARBA00022621"/>
    </source>
</evidence>
<keyword evidence="7" id="KW-0216">Detoxification</keyword>
<evidence type="ECO:0000256" key="4">
    <source>
        <dbReference type="ARBA" id="ARBA00008414"/>
    </source>
</evidence>
<dbReference type="InterPro" id="IPR017938">
    <property type="entry name" value="Riboflavin_synthase-like_b-brl"/>
</dbReference>
<dbReference type="SUPFAM" id="SSF46458">
    <property type="entry name" value="Globin-like"/>
    <property type="match status" value="1"/>
</dbReference>
<dbReference type="InterPro" id="IPR017927">
    <property type="entry name" value="FAD-bd_FR_type"/>
</dbReference>
<keyword evidence="14" id="KW-0560">Oxidoreductase</keyword>
<keyword evidence="23" id="KW-0813">Transport</keyword>
<dbReference type="InterPro" id="IPR000971">
    <property type="entry name" value="Globin"/>
</dbReference>
<dbReference type="PANTHER" id="PTHR43396">
    <property type="entry name" value="FLAVOHEMOPROTEIN"/>
    <property type="match status" value="1"/>
</dbReference>
<evidence type="ECO:0000256" key="15">
    <source>
        <dbReference type="ARBA" id="ARBA00023004"/>
    </source>
</evidence>
<comment type="similarity">
    <text evidence="4">Belongs to the globin family. Two-domain flavohemoproteins subfamily.</text>
</comment>
<evidence type="ECO:0000256" key="14">
    <source>
        <dbReference type="ARBA" id="ARBA00023002"/>
    </source>
</evidence>
<comment type="catalytic activity">
    <reaction evidence="21">
        <text>2 nitric oxide + NADH + 2 O2 = 2 nitrate + NAD(+) + H(+)</text>
        <dbReference type="Rhea" id="RHEA:19469"/>
        <dbReference type="ChEBI" id="CHEBI:15378"/>
        <dbReference type="ChEBI" id="CHEBI:15379"/>
        <dbReference type="ChEBI" id="CHEBI:16480"/>
        <dbReference type="ChEBI" id="CHEBI:17632"/>
        <dbReference type="ChEBI" id="CHEBI:57540"/>
        <dbReference type="ChEBI" id="CHEBI:57945"/>
        <dbReference type="EC" id="1.14.12.17"/>
    </reaction>
</comment>
<comment type="caution">
    <text evidence="26">The sequence shown here is derived from an EMBL/GenBank/DDBJ whole genome shotgun (WGS) entry which is preliminary data.</text>
</comment>
<evidence type="ECO:0000256" key="12">
    <source>
        <dbReference type="ARBA" id="ARBA00022827"/>
    </source>
</evidence>
<evidence type="ECO:0000256" key="16">
    <source>
        <dbReference type="ARBA" id="ARBA00023027"/>
    </source>
</evidence>
<name>A0A2U2AIL9_9GAMM</name>
<evidence type="ECO:0000256" key="10">
    <source>
        <dbReference type="ARBA" id="ARBA00022630"/>
    </source>
</evidence>
<keyword evidence="16" id="KW-0520">NAD</keyword>
<dbReference type="SUPFAM" id="SSF52343">
    <property type="entry name" value="Ferredoxin reductase-like, C-terminal NADP-linked domain"/>
    <property type="match status" value="1"/>
</dbReference>
<evidence type="ECO:0000256" key="19">
    <source>
        <dbReference type="ARBA" id="ARBA00030929"/>
    </source>
</evidence>
<evidence type="ECO:0000313" key="26">
    <source>
        <dbReference type="EMBL" id="PWD82518.1"/>
    </source>
</evidence>
<evidence type="ECO:0000256" key="17">
    <source>
        <dbReference type="ARBA" id="ARBA00025094"/>
    </source>
</evidence>
<dbReference type="PANTHER" id="PTHR43396:SF3">
    <property type="entry name" value="FLAVOHEMOPROTEIN"/>
    <property type="match status" value="1"/>
</dbReference>
<dbReference type="NCBIfam" id="NF009805">
    <property type="entry name" value="PRK13289.1"/>
    <property type="match status" value="1"/>
</dbReference>
<gene>
    <name evidence="26" type="ORF">DC082_07750</name>
</gene>
<dbReference type="EC" id="1.14.12.17" evidence="5"/>
<keyword evidence="15" id="KW-0408">Iron</keyword>
<evidence type="ECO:0000256" key="21">
    <source>
        <dbReference type="ARBA" id="ARBA00048649"/>
    </source>
</evidence>
<evidence type="ECO:0000256" key="1">
    <source>
        <dbReference type="ARBA" id="ARBA00001970"/>
    </source>
</evidence>
<dbReference type="InterPro" id="IPR009050">
    <property type="entry name" value="Globin-like_sf"/>
</dbReference>
<evidence type="ECO:0000256" key="18">
    <source>
        <dbReference type="ARBA" id="ARBA00030024"/>
    </source>
</evidence>
<comment type="cofactor">
    <cofactor evidence="1">
        <name>heme b</name>
        <dbReference type="ChEBI" id="CHEBI:60344"/>
    </cofactor>
</comment>
<comment type="cofactor">
    <cofactor evidence="2">
        <name>FAD</name>
        <dbReference type="ChEBI" id="CHEBI:57692"/>
    </cofactor>
</comment>
<dbReference type="GO" id="GO:0046872">
    <property type="term" value="F:metal ion binding"/>
    <property type="evidence" value="ECO:0007669"/>
    <property type="project" value="UniProtKB-KW"/>
</dbReference>
<proteinExistence type="inferred from homology"/>
<comment type="catalytic activity">
    <reaction evidence="22">
        <text>2 nitric oxide + NADPH + 2 O2 = 2 nitrate + NADP(+) + H(+)</text>
        <dbReference type="Rhea" id="RHEA:19465"/>
        <dbReference type="ChEBI" id="CHEBI:15378"/>
        <dbReference type="ChEBI" id="CHEBI:15379"/>
        <dbReference type="ChEBI" id="CHEBI:16480"/>
        <dbReference type="ChEBI" id="CHEBI:17632"/>
        <dbReference type="ChEBI" id="CHEBI:57783"/>
        <dbReference type="ChEBI" id="CHEBI:58349"/>
        <dbReference type="EC" id="1.14.12.17"/>
    </reaction>
</comment>
<keyword evidence="8 23" id="KW-0349">Heme</keyword>
<keyword evidence="27" id="KW-1185">Reference proteome</keyword>
<keyword evidence="13" id="KW-0521">NADP</keyword>
<dbReference type="GO" id="GO:0019825">
    <property type="term" value="F:oxygen binding"/>
    <property type="evidence" value="ECO:0007669"/>
    <property type="project" value="InterPro"/>
</dbReference>
<dbReference type="PROSITE" id="PS51384">
    <property type="entry name" value="FAD_FR"/>
    <property type="match status" value="1"/>
</dbReference>
<dbReference type="Proteomes" id="UP000244948">
    <property type="component" value="Unassembled WGS sequence"/>
</dbReference>
<evidence type="ECO:0000256" key="7">
    <source>
        <dbReference type="ARBA" id="ARBA00022575"/>
    </source>
</evidence>
<accession>A0A2U2AIL9</accession>
<dbReference type="Pfam" id="PF00175">
    <property type="entry name" value="NAD_binding_1"/>
    <property type="match status" value="1"/>
</dbReference>
<protein>
    <recommendedName>
        <fullName evidence="6">Flavohemoprotein</fullName>
        <ecNumber evidence="5">1.14.12.17</ecNumber>
    </recommendedName>
    <alternativeName>
        <fullName evidence="19">Flavohemoglobin</fullName>
    </alternativeName>
    <alternativeName>
        <fullName evidence="18">Hemoglobin-like protein</fullName>
    </alternativeName>
    <alternativeName>
        <fullName evidence="20">Nitric oxide dioxygenase</fullName>
    </alternativeName>
</protein>
<dbReference type="InterPro" id="IPR039261">
    <property type="entry name" value="FNR_nucleotide-bd"/>
</dbReference>
<comment type="function">
    <text evidence="17">Is involved in NO detoxification in an aerobic process, termed nitric oxide dioxygenase (NOD) reaction that utilizes O(2) and NAD(P)H to convert NO to nitrate, which protects the bacterium from various noxious nitrogen compounds. Therefore, plays a central role in the inducible response to nitrosative stress.</text>
</comment>
<dbReference type="CDD" id="cd06184">
    <property type="entry name" value="flavohem_like_fad_nad_binding"/>
    <property type="match status" value="1"/>
</dbReference>
<dbReference type="InterPro" id="IPR012292">
    <property type="entry name" value="Globin/Proto"/>
</dbReference>
<dbReference type="FunFam" id="1.10.490.10:FF:000003">
    <property type="entry name" value="Flavohemoprotein"/>
    <property type="match status" value="1"/>
</dbReference>
<dbReference type="Pfam" id="PF00042">
    <property type="entry name" value="Globin"/>
    <property type="match status" value="1"/>
</dbReference>
<dbReference type="GO" id="GO:0046210">
    <property type="term" value="P:nitric oxide catabolic process"/>
    <property type="evidence" value="ECO:0007669"/>
    <property type="project" value="TreeGrafter"/>
</dbReference>
<dbReference type="AlphaFoldDB" id="A0A2U2AIL9"/>
<dbReference type="SUPFAM" id="SSF63380">
    <property type="entry name" value="Riboflavin synthase domain-like"/>
    <property type="match status" value="1"/>
</dbReference>
<dbReference type="Gene3D" id="2.40.30.10">
    <property type="entry name" value="Translation factors"/>
    <property type="match status" value="1"/>
</dbReference>
<keyword evidence="11" id="KW-0479">Metal-binding</keyword>
<evidence type="ECO:0000256" key="5">
    <source>
        <dbReference type="ARBA" id="ARBA00012229"/>
    </source>
</evidence>
<evidence type="ECO:0000259" key="24">
    <source>
        <dbReference type="PROSITE" id="PS01033"/>
    </source>
</evidence>
<evidence type="ECO:0000256" key="13">
    <source>
        <dbReference type="ARBA" id="ARBA00022857"/>
    </source>
</evidence>
<evidence type="ECO:0000256" key="6">
    <source>
        <dbReference type="ARBA" id="ARBA00014637"/>
    </source>
</evidence>
<evidence type="ECO:0000256" key="3">
    <source>
        <dbReference type="ARBA" id="ARBA00006401"/>
    </source>
</evidence>
<evidence type="ECO:0000256" key="2">
    <source>
        <dbReference type="ARBA" id="ARBA00001974"/>
    </source>
</evidence>
<evidence type="ECO:0000256" key="8">
    <source>
        <dbReference type="ARBA" id="ARBA00022617"/>
    </source>
</evidence>
<organism evidence="26 27">
    <name type="scientific">Ignatzschineria indica</name>
    <dbReference type="NCBI Taxonomy" id="472583"/>
    <lineage>
        <taxon>Bacteria</taxon>
        <taxon>Pseudomonadati</taxon>
        <taxon>Pseudomonadota</taxon>
        <taxon>Gammaproteobacteria</taxon>
        <taxon>Cardiobacteriales</taxon>
        <taxon>Ignatzschineriaceae</taxon>
        <taxon>Ignatzschineria</taxon>
    </lineage>
</organism>
<dbReference type="Gene3D" id="3.40.50.80">
    <property type="entry name" value="Nucleotide-binding domain of ferredoxin-NADP reductase (FNR) module"/>
    <property type="match status" value="1"/>
</dbReference>
<dbReference type="InterPro" id="IPR008333">
    <property type="entry name" value="Cbr1-like_FAD-bd_dom"/>
</dbReference>
<evidence type="ECO:0000256" key="22">
    <source>
        <dbReference type="ARBA" id="ARBA00049433"/>
    </source>
</evidence>
<evidence type="ECO:0000259" key="25">
    <source>
        <dbReference type="PROSITE" id="PS51384"/>
    </source>
</evidence>
<dbReference type="FunFam" id="2.40.30.10:FF:000034">
    <property type="entry name" value="Flavohemoprotein"/>
    <property type="match status" value="1"/>
</dbReference>
<dbReference type="PRINTS" id="PR00409">
    <property type="entry name" value="PHDIOXRDTASE"/>
</dbReference>
<keyword evidence="10" id="KW-0285">Flavoprotein</keyword>
<evidence type="ECO:0000256" key="23">
    <source>
        <dbReference type="RuleBase" id="RU000356"/>
    </source>
</evidence>
<feature type="domain" description="FAD-binding FR-type" evidence="25">
    <location>
        <begin position="152"/>
        <end position="257"/>
    </location>
</feature>
<dbReference type="GO" id="GO:0009636">
    <property type="term" value="P:response to toxic substance"/>
    <property type="evidence" value="ECO:0007669"/>
    <property type="project" value="UniProtKB-KW"/>
</dbReference>
<dbReference type="GO" id="GO:0005344">
    <property type="term" value="F:oxygen carrier activity"/>
    <property type="evidence" value="ECO:0007669"/>
    <property type="project" value="UniProtKB-KW"/>
</dbReference>
<dbReference type="Pfam" id="PF00970">
    <property type="entry name" value="FAD_binding_6"/>
    <property type="match status" value="1"/>
</dbReference>
<dbReference type="EMBL" id="QEWR01000004">
    <property type="protein sequence ID" value="PWD82518.1"/>
    <property type="molecule type" value="Genomic_DNA"/>
</dbReference>
<dbReference type="FunFam" id="3.40.50.80:FF:000010">
    <property type="entry name" value="Flavohemoprotein"/>
    <property type="match status" value="1"/>
</dbReference>
<comment type="similarity">
    <text evidence="3">In the C-terminal section; belongs to the flavoprotein pyridine nucleotide cytochrome reductase family.</text>
</comment>
<dbReference type="GO" id="GO:0020037">
    <property type="term" value="F:heme binding"/>
    <property type="evidence" value="ECO:0007669"/>
    <property type="project" value="InterPro"/>
</dbReference>
<keyword evidence="12" id="KW-0274">FAD</keyword>